<comment type="similarity">
    <text evidence="2">Belongs to the sulfatase family.</text>
</comment>
<keyword evidence="10" id="KW-1185">Reference proteome</keyword>
<organism evidence="9 10">
    <name type="scientific">Branchiostoma lanceolatum</name>
    <name type="common">Common lancelet</name>
    <name type="synonym">Amphioxus lanceolatum</name>
    <dbReference type="NCBI Taxonomy" id="7740"/>
    <lineage>
        <taxon>Eukaryota</taxon>
        <taxon>Metazoa</taxon>
        <taxon>Chordata</taxon>
        <taxon>Cephalochordata</taxon>
        <taxon>Leptocardii</taxon>
        <taxon>Amphioxiformes</taxon>
        <taxon>Branchiostomatidae</taxon>
        <taxon>Branchiostoma</taxon>
    </lineage>
</organism>
<evidence type="ECO:0000256" key="3">
    <source>
        <dbReference type="ARBA" id="ARBA00022729"/>
    </source>
</evidence>
<dbReference type="OrthoDB" id="96314at2759"/>
<dbReference type="Proteomes" id="UP000838412">
    <property type="component" value="Chromosome 1"/>
</dbReference>
<dbReference type="PANTHER" id="PTHR43108">
    <property type="entry name" value="N-ACETYLGLUCOSAMINE-6-SULFATASE FAMILY MEMBER"/>
    <property type="match status" value="1"/>
</dbReference>
<feature type="signal peptide" evidence="7">
    <location>
        <begin position="1"/>
        <end position="24"/>
    </location>
</feature>
<dbReference type="AlphaFoldDB" id="A0A8J9YQJ6"/>
<feature type="chain" id="PRO_5035472591" evidence="7">
    <location>
        <begin position="25"/>
        <end position="523"/>
    </location>
</feature>
<proteinExistence type="inferred from homology"/>
<dbReference type="SUPFAM" id="SSF53649">
    <property type="entry name" value="Alkaline phosphatase-like"/>
    <property type="match status" value="1"/>
</dbReference>
<name>A0A8J9YQJ6_BRALA</name>
<gene>
    <name evidence="9" type="primary">GNS</name>
    <name evidence="9" type="ORF">BLAG_LOCUS1279</name>
</gene>
<dbReference type="PROSITE" id="PS00523">
    <property type="entry name" value="SULFATASE_1"/>
    <property type="match status" value="1"/>
</dbReference>
<comment type="PTM">
    <text evidence="6">The conversion to 3-oxoalanine (also known as C-formylglycine, FGly), of a serine or cysteine residue in prokaryotes and of a cysteine residue in eukaryotes, is critical for catalytic activity.</text>
</comment>
<evidence type="ECO:0000256" key="1">
    <source>
        <dbReference type="ARBA" id="ARBA00001913"/>
    </source>
</evidence>
<dbReference type="PIRSF" id="PIRSF036666">
    <property type="entry name" value="G6S"/>
    <property type="match status" value="1"/>
</dbReference>
<protein>
    <submittedName>
        <fullName evidence="9">GNS protein</fullName>
    </submittedName>
</protein>
<dbReference type="GO" id="GO:0030203">
    <property type="term" value="P:glycosaminoglycan metabolic process"/>
    <property type="evidence" value="ECO:0007669"/>
    <property type="project" value="InterPro"/>
</dbReference>
<evidence type="ECO:0000256" key="6">
    <source>
        <dbReference type="PIRSR" id="PIRSR036666-50"/>
    </source>
</evidence>
<comment type="cofactor">
    <cofactor evidence="1">
        <name>Ca(2+)</name>
        <dbReference type="ChEBI" id="CHEBI:29108"/>
    </cofactor>
</comment>
<sequence length="523" mass="58996">MAGEMMAGVGVSLFLCCFVLVVQGTAVSRPNIVFILTDDQDVVLEGMRVMNRTKSLIGDMGATFPNMFVSSPLCCPSRSSILTGKYVHNHRAVNNSVDGGCASKSWQDGPEKSTFATQVKTAGYRTFFAGKYLNQYGFPSTGGPGHIPPGWDWWLGLIGNSRYYDYALSVNGTRQKHGKLYSKDYLTDIIRNQSLHFLDSVDASPDPFFMMLSTPAAHSPFDSAPQYEKDFVDWKAPRGGSYNVHGKDKHWLLRFAPSPMKETSVQYADNIFRKRMRTLLSVEDLVQAVVSRLEDKGLLYNTYVIFSSDNGYHYGQFSLPEDKRQLYEFDIRVPLMVRGPGIKAGQTITDPVMNIDLMPTIIEMARGKTPADVDGRSLMPLLLSTQLEMETGAPEWRSDLLVEHQGEWALHAWPKYNCPHWWTMVTGCVPDCVCEDSYNNTYSCVRTLSSRANLMYCEFQDDENFKEFYNLEKDPHQLNNAINTTDPNILKFMSERLKELVACSGKSCNRSEQNGNGDLYYNT</sequence>
<dbReference type="InterPro" id="IPR012251">
    <property type="entry name" value="GlcNAc_6-SO4ase"/>
</dbReference>
<feature type="domain" description="Sulfatase N-terminal" evidence="8">
    <location>
        <begin position="30"/>
        <end position="365"/>
    </location>
</feature>
<evidence type="ECO:0000256" key="2">
    <source>
        <dbReference type="ARBA" id="ARBA00008779"/>
    </source>
</evidence>
<dbReference type="InterPro" id="IPR000917">
    <property type="entry name" value="Sulfatase_N"/>
</dbReference>
<dbReference type="Gene3D" id="3.40.720.10">
    <property type="entry name" value="Alkaline Phosphatase, subunit A"/>
    <property type="match status" value="1"/>
</dbReference>
<keyword evidence="5" id="KW-0325">Glycoprotein</keyword>
<evidence type="ECO:0000313" key="10">
    <source>
        <dbReference type="Proteomes" id="UP000838412"/>
    </source>
</evidence>
<accession>A0A8J9YQJ6</accession>
<evidence type="ECO:0000313" key="9">
    <source>
        <dbReference type="EMBL" id="CAH1231520.1"/>
    </source>
</evidence>
<feature type="modified residue" description="3-oxoalanine (Cys)" evidence="6">
    <location>
        <position position="74"/>
    </location>
</feature>
<dbReference type="PANTHER" id="PTHR43108:SF8">
    <property type="entry name" value="SD21168P"/>
    <property type="match status" value="1"/>
</dbReference>
<dbReference type="GO" id="GO:0005539">
    <property type="term" value="F:glycosaminoglycan binding"/>
    <property type="evidence" value="ECO:0007669"/>
    <property type="project" value="TreeGrafter"/>
</dbReference>
<evidence type="ECO:0000259" key="8">
    <source>
        <dbReference type="Pfam" id="PF00884"/>
    </source>
</evidence>
<dbReference type="InterPro" id="IPR024607">
    <property type="entry name" value="Sulfatase_CS"/>
</dbReference>
<dbReference type="EMBL" id="OV696686">
    <property type="protein sequence ID" value="CAH1231520.1"/>
    <property type="molecule type" value="Genomic_DNA"/>
</dbReference>
<dbReference type="PROSITE" id="PS00149">
    <property type="entry name" value="SULFATASE_2"/>
    <property type="match status" value="1"/>
</dbReference>
<dbReference type="GO" id="GO:0008449">
    <property type="term" value="F:N-acetylglucosamine-6-sulfatase activity"/>
    <property type="evidence" value="ECO:0007669"/>
    <property type="project" value="InterPro"/>
</dbReference>
<keyword evidence="3 7" id="KW-0732">Signal</keyword>
<reference evidence="9" key="1">
    <citation type="submission" date="2022-01" db="EMBL/GenBank/DDBJ databases">
        <authorList>
            <person name="Braso-Vives M."/>
        </authorList>
    </citation>
    <scope>NUCLEOTIDE SEQUENCE</scope>
</reference>
<dbReference type="Pfam" id="PF00884">
    <property type="entry name" value="Sulfatase"/>
    <property type="match status" value="1"/>
</dbReference>
<keyword evidence="4" id="KW-0378">Hydrolase</keyword>
<dbReference type="CDD" id="cd16147">
    <property type="entry name" value="G6S"/>
    <property type="match status" value="1"/>
</dbReference>
<evidence type="ECO:0000256" key="7">
    <source>
        <dbReference type="SAM" id="SignalP"/>
    </source>
</evidence>
<evidence type="ECO:0000256" key="5">
    <source>
        <dbReference type="ARBA" id="ARBA00023180"/>
    </source>
</evidence>
<dbReference type="InterPro" id="IPR017850">
    <property type="entry name" value="Alkaline_phosphatase_core_sf"/>
</dbReference>
<evidence type="ECO:0000256" key="4">
    <source>
        <dbReference type="ARBA" id="ARBA00022801"/>
    </source>
</evidence>